<evidence type="ECO:0000256" key="1">
    <source>
        <dbReference type="SAM" id="MobiDB-lite"/>
    </source>
</evidence>
<dbReference type="Proteomes" id="UP000030653">
    <property type="component" value="Unassembled WGS sequence"/>
</dbReference>
<dbReference type="AlphaFoldDB" id="M5FW84"/>
<evidence type="ECO:0000313" key="3">
    <source>
        <dbReference type="EMBL" id="EJU00629.1"/>
    </source>
</evidence>
<dbReference type="PANTHER" id="PTHR21310:SF15">
    <property type="entry name" value="AMINOGLYCOSIDE PHOSPHOTRANSFERASE DOMAIN-CONTAINING PROTEIN"/>
    <property type="match status" value="1"/>
</dbReference>
<evidence type="ECO:0000313" key="4">
    <source>
        <dbReference type="Proteomes" id="UP000030653"/>
    </source>
</evidence>
<dbReference type="SUPFAM" id="SSF56112">
    <property type="entry name" value="Protein kinase-like (PK-like)"/>
    <property type="match status" value="1"/>
</dbReference>
<dbReference type="PANTHER" id="PTHR21310">
    <property type="entry name" value="AMINOGLYCOSIDE PHOSPHOTRANSFERASE-RELATED-RELATED"/>
    <property type="match status" value="1"/>
</dbReference>
<reference evidence="3 4" key="1">
    <citation type="journal article" date="2012" name="Science">
        <title>The Paleozoic origin of enzymatic lignin decomposition reconstructed from 31 fungal genomes.</title>
        <authorList>
            <person name="Floudas D."/>
            <person name="Binder M."/>
            <person name="Riley R."/>
            <person name="Barry K."/>
            <person name="Blanchette R.A."/>
            <person name="Henrissat B."/>
            <person name="Martinez A.T."/>
            <person name="Otillar R."/>
            <person name="Spatafora J.W."/>
            <person name="Yadav J.S."/>
            <person name="Aerts A."/>
            <person name="Benoit I."/>
            <person name="Boyd A."/>
            <person name="Carlson A."/>
            <person name="Copeland A."/>
            <person name="Coutinho P.M."/>
            <person name="de Vries R.P."/>
            <person name="Ferreira P."/>
            <person name="Findley K."/>
            <person name="Foster B."/>
            <person name="Gaskell J."/>
            <person name="Glotzer D."/>
            <person name="Gorecki P."/>
            <person name="Heitman J."/>
            <person name="Hesse C."/>
            <person name="Hori C."/>
            <person name="Igarashi K."/>
            <person name="Jurgens J.A."/>
            <person name="Kallen N."/>
            <person name="Kersten P."/>
            <person name="Kohler A."/>
            <person name="Kuees U."/>
            <person name="Kumar T.K.A."/>
            <person name="Kuo A."/>
            <person name="LaButti K."/>
            <person name="Larrondo L.F."/>
            <person name="Lindquist E."/>
            <person name="Ling A."/>
            <person name="Lombard V."/>
            <person name="Lucas S."/>
            <person name="Lundell T."/>
            <person name="Martin R."/>
            <person name="McLaughlin D.J."/>
            <person name="Morgenstern I."/>
            <person name="Morin E."/>
            <person name="Murat C."/>
            <person name="Nagy L.G."/>
            <person name="Nolan M."/>
            <person name="Ohm R.A."/>
            <person name="Patyshakuliyeva A."/>
            <person name="Rokas A."/>
            <person name="Ruiz-Duenas F.J."/>
            <person name="Sabat G."/>
            <person name="Salamov A."/>
            <person name="Samejima M."/>
            <person name="Schmutz J."/>
            <person name="Slot J.C."/>
            <person name="St John F."/>
            <person name="Stenlid J."/>
            <person name="Sun H."/>
            <person name="Sun S."/>
            <person name="Syed K."/>
            <person name="Tsang A."/>
            <person name="Wiebenga A."/>
            <person name="Young D."/>
            <person name="Pisabarro A."/>
            <person name="Eastwood D.C."/>
            <person name="Martin F."/>
            <person name="Cullen D."/>
            <person name="Grigoriev I.V."/>
            <person name="Hibbett D.S."/>
        </authorList>
    </citation>
    <scope>NUCLEOTIDE SEQUENCE [LARGE SCALE GENOMIC DNA]</scope>
    <source>
        <strain evidence="3 4">DJM-731 SS1</strain>
    </source>
</reference>
<dbReference type="Pfam" id="PF01636">
    <property type="entry name" value="APH"/>
    <property type="match status" value="1"/>
</dbReference>
<dbReference type="EMBL" id="JH795866">
    <property type="protein sequence ID" value="EJU00629.1"/>
    <property type="molecule type" value="Genomic_DNA"/>
</dbReference>
<proteinExistence type="predicted"/>
<protein>
    <recommendedName>
        <fullName evidence="2">Aminoglycoside phosphotransferase domain-containing protein</fullName>
    </recommendedName>
</protein>
<dbReference type="RefSeq" id="XP_040627526.1">
    <property type="nucleotide sequence ID" value="XM_040768710.1"/>
</dbReference>
<feature type="domain" description="Aminoglycoside phosphotransferase" evidence="2">
    <location>
        <begin position="25"/>
        <end position="96"/>
    </location>
</feature>
<organism evidence="3 4">
    <name type="scientific">Dacryopinax primogenitus (strain DJM 731)</name>
    <name type="common">Brown rot fungus</name>
    <dbReference type="NCBI Taxonomy" id="1858805"/>
    <lineage>
        <taxon>Eukaryota</taxon>
        <taxon>Fungi</taxon>
        <taxon>Dikarya</taxon>
        <taxon>Basidiomycota</taxon>
        <taxon>Agaricomycotina</taxon>
        <taxon>Dacrymycetes</taxon>
        <taxon>Dacrymycetales</taxon>
        <taxon>Dacrymycetaceae</taxon>
        <taxon>Dacryopinax</taxon>
    </lineage>
</organism>
<accession>M5FW84</accession>
<feature type="compositionally biased region" description="Polar residues" evidence="1">
    <location>
        <begin position="155"/>
        <end position="165"/>
    </location>
</feature>
<sequence>MLGDNAPSFVASVLASEEAMVPVYRQSTKLNKPGDAYHNEEDALTVLASFKNAIPHLTPPCAANAGMWHDDLHGRNILVDPDTQTVTAVLDWSGATSVPQYYIAACPPSVFDLYPENDNRGDEVKESGCAGVKGHDVSDVLSSSSHPDDGPRSLSDISDGQESTSLAGADHASGFRAYFSLLPADSPLREILTDPALLFLLRPNPLRLVNGPKGHNLTHLRRCWLLCMDHISTCQPTDEAYHIPLDELQRHIGLIQAAMDRAQGILDKLCLDNTGLCDDDKELAEKWEEALVLLRAELGEDPSDETLRQPGIWK</sequence>
<dbReference type="InterPro" id="IPR011009">
    <property type="entry name" value="Kinase-like_dom_sf"/>
</dbReference>
<gene>
    <name evidence="3" type="ORF">DACRYDRAFT_108693</name>
</gene>
<keyword evidence="4" id="KW-1185">Reference proteome</keyword>
<evidence type="ECO:0000259" key="2">
    <source>
        <dbReference type="Pfam" id="PF01636"/>
    </source>
</evidence>
<name>M5FW84_DACPD</name>
<feature type="region of interest" description="Disordered" evidence="1">
    <location>
        <begin position="140"/>
        <end position="165"/>
    </location>
</feature>
<dbReference type="InterPro" id="IPR002575">
    <property type="entry name" value="Aminoglycoside_PTrfase"/>
</dbReference>
<dbReference type="InterPro" id="IPR051678">
    <property type="entry name" value="AGP_Transferase"/>
</dbReference>
<dbReference type="Gene3D" id="3.90.1200.10">
    <property type="match status" value="1"/>
</dbReference>
<dbReference type="OrthoDB" id="5412996at2759"/>
<dbReference type="HOGENOM" id="CLU_885733_0_0_1"/>
<dbReference type="GeneID" id="63683772"/>